<protein>
    <submittedName>
        <fullName evidence="8">Diacylglyceryl transferase</fullName>
    </submittedName>
</protein>
<evidence type="ECO:0000256" key="2">
    <source>
        <dbReference type="ARBA" id="ARBA00022475"/>
    </source>
</evidence>
<dbReference type="InterPro" id="IPR001640">
    <property type="entry name" value="Lgt"/>
</dbReference>
<sequence>MFPTISDLTEYLFRVKFPIPVYTFGFFVALAFISAYKVFVSEFKRKEREGLIHAFQRNEITGLAPRPLEIAVNALLGFVLSYKLVYIIINYKAFSVGHREILFSIQGNWITGIAGSIIWGYWIYRDRKKEQLSVPRTIKKVVHPYQLMPLIVFSVGFWGFIGAKLFHLLENWNMFIDDPVRELFSANGFTYYGGLTFGALSYLYIGFNRGMKLVHLADIGSPGMMLAYGIGRIGCHLSGDGDWGIVNHHPKPDWLQWLPDWAWSYNFPHNVIEFGVQIKNCFGNYCYQLPFGVYPTSLYEAVICIGLFAFLWFIRRSLTIPGLMFSLYLILNGLERFLIEQLRVNNKYKIGAISITQAEIIGLLMMLGGLTGLVIIGRNLIMYRQKASTNL</sequence>
<name>A0A3S2VA91_9SPHI</name>
<dbReference type="PANTHER" id="PTHR30589">
    <property type="entry name" value="PROLIPOPROTEIN DIACYLGLYCERYL TRANSFERASE"/>
    <property type="match status" value="1"/>
</dbReference>
<feature type="transmembrane region" description="Helical" evidence="7">
    <location>
        <begin position="145"/>
        <end position="169"/>
    </location>
</feature>
<keyword evidence="2" id="KW-1003">Cell membrane</keyword>
<keyword evidence="9" id="KW-1185">Reference proteome</keyword>
<dbReference type="GO" id="GO:0042158">
    <property type="term" value="P:lipoprotein biosynthetic process"/>
    <property type="evidence" value="ECO:0007669"/>
    <property type="project" value="InterPro"/>
</dbReference>
<dbReference type="Proteomes" id="UP000282759">
    <property type="component" value="Unassembled WGS sequence"/>
</dbReference>
<gene>
    <name evidence="8" type="ORF">EOD41_01335</name>
</gene>
<evidence type="ECO:0000256" key="4">
    <source>
        <dbReference type="ARBA" id="ARBA00022692"/>
    </source>
</evidence>
<dbReference type="EMBL" id="SACK01000001">
    <property type="protein sequence ID" value="RVU02612.1"/>
    <property type="molecule type" value="Genomic_DNA"/>
</dbReference>
<evidence type="ECO:0000256" key="3">
    <source>
        <dbReference type="ARBA" id="ARBA00022679"/>
    </source>
</evidence>
<evidence type="ECO:0000313" key="8">
    <source>
        <dbReference type="EMBL" id="RVU02612.1"/>
    </source>
</evidence>
<evidence type="ECO:0000256" key="5">
    <source>
        <dbReference type="ARBA" id="ARBA00022989"/>
    </source>
</evidence>
<accession>A0A3S2VA91</accession>
<feature type="transmembrane region" description="Helical" evidence="7">
    <location>
        <begin position="101"/>
        <end position="124"/>
    </location>
</feature>
<feature type="transmembrane region" description="Helical" evidence="7">
    <location>
        <begin position="70"/>
        <end position="89"/>
    </location>
</feature>
<comment type="caution">
    <text evidence="8">The sequence shown here is derived from an EMBL/GenBank/DDBJ whole genome shotgun (WGS) entry which is preliminary data.</text>
</comment>
<evidence type="ECO:0000256" key="7">
    <source>
        <dbReference type="SAM" id="Phobius"/>
    </source>
</evidence>
<feature type="transmembrane region" description="Helical" evidence="7">
    <location>
        <begin position="297"/>
        <end position="314"/>
    </location>
</feature>
<feature type="transmembrane region" description="Helical" evidence="7">
    <location>
        <begin position="189"/>
        <end position="207"/>
    </location>
</feature>
<keyword evidence="3 8" id="KW-0808">Transferase</keyword>
<keyword evidence="4 7" id="KW-0812">Transmembrane</keyword>
<evidence type="ECO:0000256" key="1">
    <source>
        <dbReference type="ARBA" id="ARBA00007150"/>
    </source>
</evidence>
<comment type="similarity">
    <text evidence="1">Belongs to the Lgt family.</text>
</comment>
<dbReference type="OrthoDB" id="871140at2"/>
<evidence type="ECO:0000313" key="9">
    <source>
        <dbReference type="Proteomes" id="UP000282759"/>
    </source>
</evidence>
<organism evidence="8 9">
    <name type="scientific">Mucilaginibacter limnophilus</name>
    <dbReference type="NCBI Taxonomy" id="1932778"/>
    <lineage>
        <taxon>Bacteria</taxon>
        <taxon>Pseudomonadati</taxon>
        <taxon>Bacteroidota</taxon>
        <taxon>Sphingobacteriia</taxon>
        <taxon>Sphingobacteriales</taxon>
        <taxon>Sphingobacteriaceae</taxon>
        <taxon>Mucilaginibacter</taxon>
    </lineage>
</organism>
<dbReference type="GO" id="GO:0005886">
    <property type="term" value="C:plasma membrane"/>
    <property type="evidence" value="ECO:0007669"/>
    <property type="project" value="InterPro"/>
</dbReference>
<dbReference type="PANTHER" id="PTHR30589:SF0">
    <property type="entry name" value="PHOSPHATIDYLGLYCEROL--PROLIPOPROTEIN DIACYLGLYCERYL TRANSFERASE"/>
    <property type="match status" value="1"/>
</dbReference>
<dbReference type="Pfam" id="PF01790">
    <property type="entry name" value="LGT"/>
    <property type="match status" value="1"/>
</dbReference>
<feature type="transmembrane region" description="Helical" evidence="7">
    <location>
        <begin position="360"/>
        <end position="381"/>
    </location>
</feature>
<proteinExistence type="inferred from homology"/>
<keyword evidence="5 7" id="KW-1133">Transmembrane helix</keyword>
<reference evidence="8 9" key="1">
    <citation type="submission" date="2019-01" db="EMBL/GenBank/DDBJ databases">
        <authorList>
            <person name="Chen W.-M."/>
        </authorList>
    </citation>
    <scope>NUCLEOTIDE SEQUENCE [LARGE SCALE GENOMIC DNA]</scope>
    <source>
        <strain evidence="8 9">YBJ-36</strain>
    </source>
</reference>
<evidence type="ECO:0000256" key="6">
    <source>
        <dbReference type="ARBA" id="ARBA00023136"/>
    </source>
</evidence>
<dbReference type="RefSeq" id="WP_127702979.1">
    <property type="nucleotide sequence ID" value="NZ_SACK01000001.1"/>
</dbReference>
<feature type="transmembrane region" description="Helical" evidence="7">
    <location>
        <begin position="320"/>
        <end position="339"/>
    </location>
</feature>
<dbReference type="AlphaFoldDB" id="A0A3S2VA91"/>
<feature type="transmembrane region" description="Helical" evidence="7">
    <location>
        <begin position="20"/>
        <end position="39"/>
    </location>
</feature>
<dbReference type="GO" id="GO:0008961">
    <property type="term" value="F:phosphatidylglycerol-prolipoprotein diacylglyceryl transferase activity"/>
    <property type="evidence" value="ECO:0007669"/>
    <property type="project" value="InterPro"/>
</dbReference>
<keyword evidence="6 7" id="KW-0472">Membrane</keyword>